<dbReference type="EMBL" id="BQNB010010638">
    <property type="protein sequence ID" value="GJS79992.1"/>
    <property type="molecule type" value="Genomic_DNA"/>
</dbReference>
<comment type="caution">
    <text evidence="1">The sequence shown here is derived from an EMBL/GenBank/DDBJ whole genome shotgun (WGS) entry which is preliminary data.</text>
</comment>
<dbReference type="Proteomes" id="UP001151760">
    <property type="component" value="Unassembled WGS sequence"/>
</dbReference>
<protein>
    <submittedName>
        <fullName evidence="1">Uncharacterized protein</fullName>
    </submittedName>
</protein>
<reference evidence="1" key="2">
    <citation type="submission" date="2022-01" db="EMBL/GenBank/DDBJ databases">
        <authorList>
            <person name="Yamashiro T."/>
            <person name="Shiraishi A."/>
            <person name="Satake H."/>
            <person name="Nakayama K."/>
        </authorList>
    </citation>
    <scope>NUCLEOTIDE SEQUENCE</scope>
</reference>
<sequence length="141" mass="15464">MVLPLAPGFSVSQGSRYTEKVTVPLRSSSTPWIGMGIYPKILVGGFVLMARQTFLPHDCIMKIDVPFSFCDASVFFPDLLVLALLLPCLISLTRCANCPDLTASSIYLFKCKQSSVLWPLSPWKSHHLFLFLDSGAPIIGG</sequence>
<evidence type="ECO:0000313" key="2">
    <source>
        <dbReference type="Proteomes" id="UP001151760"/>
    </source>
</evidence>
<reference evidence="1" key="1">
    <citation type="journal article" date="2022" name="Int. J. Mol. Sci.">
        <title>Draft Genome of Tanacetum Coccineum: Genomic Comparison of Closely Related Tanacetum-Family Plants.</title>
        <authorList>
            <person name="Yamashiro T."/>
            <person name="Shiraishi A."/>
            <person name="Nakayama K."/>
            <person name="Satake H."/>
        </authorList>
    </citation>
    <scope>NUCLEOTIDE SEQUENCE</scope>
</reference>
<evidence type="ECO:0000313" key="1">
    <source>
        <dbReference type="EMBL" id="GJS79992.1"/>
    </source>
</evidence>
<proteinExistence type="predicted"/>
<name>A0ABQ4YSW4_9ASTR</name>
<accession>A0ABQ4YSW4</accession>
<gene>
    <name evidence="1" type="ORF">Tco_0729873</name>
</gene>
<organism evidence="1 2">
    <name type="scientific">Tanacetum coccineum</name>
    <dbReference type="NCBI Taxonomy" id="301880"/>
    <lineage>
        <taxon>Eukaryota</taxon>
        <taxon>Viridiplantae</taxon>
        <taxon>Streptophyta</taxon>
        <taxon>Embryophyta</taxon>
        <taxon>Tracheophyta</taxon>
        <taxon>Spermatophyta</taxon>
        <taxon>Magnoliopsida</taxon>
        <taxon>eudicotyledons</taxon>
        <taxon>Gunneridae</taxon>
        <taxon>Pentapetalae</taxon>
        <taxon>asterids</taxon>
        <taxon>campanulids</taxon>
        <taxon>Asterales</taxon>
        <taxon>Asteraceae</taxon>
        <taxon>Asteroideae</taxon>
        <taxon>Anthemideae</taxon>
        <taxon>Anthemidinae</taxon>
        <taxon>Tanacetum</taxon>
    </lineage>
</organism>
<keyword evidence="2" id="KW-1185">Reference proteome</keyword>